<dbReference type="InterPro" id="IPR024924">
    <property type="entry name" value="7-CO-7-deazaguanine_synth-like"/>
</dbReference>
<keyword evidence="8" id="KW-0671">Queuosine biosynthesis</keyword>
<comment type="catalytic activity">
    <reaction evidence="8">
        <text>6-carboxy-5,6,7,8-tetrahydropterin + H(+) = 7-carboxy-7-carbaguanine + NH4(+)</text>
        <dbReference type="Rhea" id="RHEA:27974"/>
        <dbReference type="ChEBI" id="CHEBI:15378"/>
        <dbReference type="ChEBI" id="CHEBI:28938"/>
        <dbReference type="ChEBI" id="CHEBI:61032"/>
        <dbReference type="ChEBI" id="CHEBI:61036"/>
        <dbReference type="EC" id="4.3.99.3"/>
    </reaction>
</comment>
<keyword evidence="6 8" id="KW-0411">Iron-sulfur</keyword>
<comment type="subunit">
    <text evidence="8">Homodimer.</text>
</comment>
<feature type="binding site" evidence="8">
    <location>
        <position position="88"/>
    </location>
    <ligand>
        <name>Mg(2+)</name>
        <dbReference type="ChEBI" id="CHEBI:18420"/>
    </ligand>
</feature>
<dbReference type="PROSITE" id="PS51918">
    <property type="entry name" value="RADICAL_SAM"/>
    <property type="match status" value="1"/>
</dbReference>
<keyword evidence="5 8" id="KW-0408">Iron</keyword>
<dbReference type="InterPro" id="IPR013785">
    <property type="entry name" value="Aldolase_TIM"/>
</dbReference>
<feature type="binding site" evidence="8">
    <location>
        <position position="126"/>
    </location>
    <ligand>
        <name>substrate</name>
    </ligand>
</feature>
<comment type="cofactor">
    <cofactor evidence="8">
        <name>[4Fe-4S] cluster</name>
        <dbReference type="ChEBI" id="CHEBI:49883"/>
    </cofactor>
    <text evidence="8">Binds 1 [4Fe-4S] cluster. The cluster is coordinated with 3 cysteines and an exchangeable S-adenosyl-L-methionine.</text>
</comment>
<evidence type="ECO:0000256" key="6">
    <source>
        <dbReference type="ARBA" id="ARBA00023014"/>
    </source>
</evidence>
<evidence type="ECO:0000256" key="2">
    <source>
        <dbReference type="ARBA" id="ARBA00022691"/>
    </source>
</evidence>
<feature type="binding site" evidence="8">
    <location>
        <position position="75"/>
    </location>
    <ligand>
        <name>substrate</name>
    </ligand>
</feature>
<comment type="function">
    <text evidence="8">Catalyzes the complex heterocyclic radical-mediated conversion of 6-carboxy-5,6,7,8-tetrahydropterin (CPH4) to 7-carboxy-7-deazaguanine (CDG), a step common to the biosynthetic pathways of all 7-deazapurine-containing compounds.</text>
</comment>
<evidence type="ECO:0000256" key="1">
    <source>
        <dbReference type="ARBA" id="ARBA00022485"/>
    </source>
</evidence>
<keyword evidence="11" id="KW-1185">Reference proteome</keyword>
<comment type="cofactor">
    <cofactor evidence="8">
        <name>S-adenosyl-L-methionine</name>
        <dbReference type="ChEBI" id="CHEBI:59789"/>
    </cofactor>
    <text evidence="8">Binds 1 S-adenosyl-L-methionine per subunit.</text>
</comment>
<evidence type="ECO:0000256" key="3">
    <source>
        <dbReference type="ARBA" id="ARBA00022723"/>
    </source>
</evidence>
<dbReference type="PANTHER" id="PTHR42836:SF1">
    <property type="entry name" value="7-CARBOXY-7-DEAZAGUANINE SYNTHASE"/>
    <property type="match status" value="1"/>
</dbReference>
<keyword evidence="7 8" id="KW-0456">Lyase</keyword>
<dbReference type="Pfam" id="PF04055">
    <property type="entry name" value="Radical_SAM"/>
    <property type="match status" value="1"/>
</dbReference>
<dbReference type="EMBL" id="BMFU01000003">
    <property type="protein sequence ID" value="GGH56765.1"/>
    <property type="molecule type" value="Genomic_DNA"/>
</dbReference>
<reference evidence="11" key="1">
    <citation type="journal article" date="2019" name="Int. J. Syst. Evol. Microbiol.">
        <title>The Global Catalogue of Microorganisms (GCM) 10K type strain sequencing project: providing services to taxonomists for standard genome sequencing and annotation.</title>
        <authorList>
            <consortium name="The Broad Institute Genomics Platform"/>
            <consortium name="The Broad Institute Genome Sequencing Center for Infectious Disease"/>
            <person name="Wu L."/>
            <person name="Ma J."/>
        </authorList>
    </citation>
    <scope>NUCLEOTIDE SEQUENCE [LARGE SCALE GENOMIC DNA]</scope>
    <source>
        <strain evidence="11">CGMCC 1.12770</strain>
    </source>
</reference>
<gene>
    <name evidence="8 10" type="primary">queE</name>
    <name evidence="10" type="ORF">GCM10008014_27740</name>
</gene>
<comment type="cofactor">
    <cofactor evidence="8">
        <name>Mg(2+)</name>
        <dbReference type="ChEBI" id="CHEBI:18420"/>
    </cofactor>
</comment>
<feature type="binding site" evidence="8">
    <location>
        <position position="86"/>
    </location>
    <ligand>
        <name>[4Fe-4S] cluster</name>
        <dbReference type="ChEBI" id="CHEBI:49883"/>
        <note>4Fe-4S-S-AdoMet</note>
    </ligand>
</feature>
<feature type="binding site" evidence="8">
    <location>
        <begin position="85"/>
        <end position="87"/>
    </location>
    <ligand>
        <name>S-adenosyl-L-methionine</name>
        <dbReference type="ChEBI" id="CHEBI:59789"/>
    </ligand>
</feature>
<protein>
    <recommendedName>
        <fullName evidence="8">7-carboxy-7-deazaguanine synthase</fullName>
        <shortName evidence="8">CDG synthase</shortName>
        <ecNumber evidence="8">4.3.99.3</ecNumber>
    </recommendedName>
    <alternativeName>
        <fullName evidence="8">Queuosine biosynthesis protein QueE</fullName>
    </alternativeName>
</protein>
<evidence type="ECO:0000256" key="5">
    <source>
        <dbReference type="ARBA" id="ARBA00023004"/>
    </source>
</evidence>
<keyword evidence="3 8" id="KW-0479">Metal-binding</keyword>
<comment type="similarity">
    <text evidence="8">Belongs to the radical SAM superfamily. 7-carboxy-7-deazaguanine synthase family.</text>
</comment>
<dbReference type="SUPFAM" id="SSF102114">
    <property type="entry name" value="Radical SAM enzymes"/>
    <property type="match status" value="1"/>
</dbReference>
<dbReference type="InterPro" id="IPR007197">
    <property type="entry name" value="rSAM"/>
</dbReference>
<dbReference type="InterPro" id="IPR058240">
    <property type="entry name" value="rSAM_sf"/>
</dbReference>
<name>A0ABQ1ZD42_9BACL</name>
<evidence type="ECO:0000256" key="4">
    <source>
        <dbReference type="ARBA" id="ARBA00022842"/>
    </source>
</evidence>
<comment type="caution">
    <text evidence="10">The sequence shown here is derived from an EMBL/GenBank/DDBJ whole genome shotgun (WGS) entry which is preliminary data.</text>
</comment>
<dbReference type="SFLD" id="SFLDS00029">
    <property type="entry name" value="Radical_SAM"/>
    <property type="match status" value="1"/>
</dbReference>
<comment type="caution">
    <text evidence="8">Lacks conserved residue(s) required for the propagation of feature annotation.</text>
</comment>
<feature type="binding site" evidence="8">
    <location>
        <position position="79"/>
    </location>
    <ligand>
        <name>[4Fe-4S] cluster</name>
        <dbReference type="ChEBI" id="CHEBI:49883"/>
        <note>4Fe-4S-S-AdoMet</note>
    </ligand>
</feature>
<evidence type="ECO:0000313" key="11">
    <source>
        <dbReference type="Proteomes" id="UP000652153"/>
    </source>
</evidence>
<evidence type="ECO:0000259" key="9">
    <source>
        <dbReference type="PROSITE" id="PS51918"/>
    </source>
</evidence>
<sequence length="288" mass="31528">MSSAQEQKQVKSTFAVDMQADVLAQNEQGQDILSTLATDRPQAQAKEARIPVMEVFGPTVQGEGMVIGQKTMFVRTAGCDYRCSWCDSAFTWDGSGKDQIRMLTPEAVWDELRRLGGTRFSHVTLSGGNPALLPSLGGLVALLRENGVRTAVETQGSRWQSWLADIDEVTVSPKPPSSGMDTDWAVLDDVIGRLAAGKADRSHSLKIVIFDQTDLDYARRVHARYPGTALFLQTGNPDVASADTPDLAASLLERYEWLIDQVSASDDLNNVRVLPQLHTLVWGNKRGV</sequence>
<feature type="binding site" evidence="8">
    <location>
        <begin position="172"/>
        <end position="174"/>
    </location>
    <ligand>
        <name>S-adenosyl-L-methionine</name>
        <dbReference type="ChEBI" id="CHEBI:59789"/>
    </ligand>
</feature>
<evidence type="ECO:0000313" key="10">
    <source>
        <dbReference type="EMBL" id="GGH56765.1"/>
    </source>
</evidence>
<organism evidence="10 11">
    <name type="scientific">Paenibacillus silvae</name>
    <dbReference type="NCBI Taxonomy" id="1325358"/>
    <lineage>
        <taxon>Bacteria</taxon>
        <taxon>Bacillati</taxon>
        <taxon>Bacillota</taxon>
        <taxon>Bacilli</taxon>
        <taxon>Bacillales</taxon>
        <taxon>Paenibacillaceae</taxon>
        <taxon>Paenibacillus</taxon>
    </lineage>
</organism>
<dbReference type="PANTHER" id="PTHR42836">
    <property type="entry name" value="7-CARBOXY-7-DEAZAGUANINE SYNTHASE"/>
    <property type="match status" value="1"/>
</dbReference>
<feature type="binding site" evidence="8">
    <location>
        <position position="128"/>
    </location>
    <ligand>
        <name>S-adenosyl-L-methionine</name>
        <dbReference type="ChEBI" id="CHEBI:59789"/>
    </ligand>
</feature>
<keyword evidence="2 8" id="KW-0949">S-adenosyl-L-methionine</keyword>
<dbReference type="SFLD" id="SFLDF00300">
    <property type="entry name" value="7-carboxy-7-deazaguanine_synth"/>
    <property type="match status" value="1"/>
</dbReference>
<dbReference type="Proteomes" id="UP000652153">
    <property type="component" value="Unassembled WGS sequence"/>
</dbReference>
<feature type="binding site" evidence="8">
    <location>
        <begin position="60"/>
        <end position="62"/>
    </location>
    <ligand>
        <name>substrate</name>
    </ligand>
</feature>
<accession>A0ABQ1ZD42</accession>
<evidence type="ECO:0000256" key="7">
    <source>
        <dbReference type="ARBA" id="ARBA00023239"/>
    </source>
</evidence>
<dbReference type="InterPro" id="IPR017742">
    <property type="entry name" value="Deazaguanine_synth"/>
</dbReference>
<keyword evidence="1 8" id="KW-0004">4Fe-4S</keyword>
<feature type="domain" description="Radical SAM core" evidence="9">
    <location>
        <begin position="66"/>
        <end position="284"/>
    </location>
</feature>
<dbReference type="HAMAP" id="MF_00917">
    <property type="entry name" value="QueE"/>
    <property type="match status" value="1"/>
</dbReference>
<comment type="pathway">
    <text evidence="8">Purine metabolism; 7-cyano-7-deazaguanine biosynthesis.</text>
</comment>
<dbReference type="EC" id="4.3.99.3" evidence="8"/>
<evidence type="ECO:0000256" key="8">
    <source>
        <dbReference type="HAMAP-Rule" id="MF_00917"/>
    </source>
</evidence>
<dbReference type="NCBIfam" id="TIGR03365">
    <property type="entry name" value="Bsubt_queE"/>
    <property type="match status" value="1"/>
</dbReference>
<feature type="binding site" evidence="8">
    <location>
        <position position="83"/>
    </location>
    <ligand>
        <name>[4Fe-4S] cluster</name>
        <dbReference type="ChEBI" id="CHEBI:49883"/>
        <note>4Fe-4S-S-AdoMet</note>
    </ligand>
</feature>
<dbReference type="Gene3D" id="3.20.20.70">
    <property type="entry name" value="Aldolase class I"/>
    <property type="match status" value="1"/>
</dbReference>
<keyword evidence="4 8" id="KW-0460">Magnesium</keyword>
<proteinExistence type="inferred from homology"/>